<dbReference type="EMBL" id="CATOUU010001125">
    <property type="protein sequence ID" value="CAI9973595.1"/>
    <property type="molecule type" value="Genomic_DNA"/>
</dbReference>
<sequence>MAEDSNSSESYSSDEMSMCSFASQLSEHSEETYKEEYYVINDLVYKKDKESYIFKVLYAERIYSDIFLDYESTGPDIVTVNHDLINSKPYTSMGIYCQGAFQTFDFSNLSLVTKEIHKVSIVEGIIDLSLLRGSIQCLKLTNCKVQNSWNPDFHCGELQVTSRDGDISWLQHVKCERIKWQYLFVKPNYDLLKLNYANLVNVSFNQITVDLSKLHLKVNNMQIKCCDIVDYATNNLIVEYLSIIRSTLKTTQLLNAQIQNLIIQNIFQGVKEMKETYRREQYNPTIIDDLPNVQNVKIYYCQFKLKTFSNPKINQLKLVTVEKHIAFKFFQNIQNIKTKTLPQYLKEYQGKLKKNQQKQNNKLNQINNINKNIQRIKEIIPKLQNRTKFISTIVFISSGAE</sequence>
<feature type="coiled-coil region" evidence="1">
    <location>
        <begin position="345"/>
        <end position="386"/>
    </location>
</feature>
<reference evidence="2" key="1">
    <citation type="submission" date="2023-06" db="EMBL/GenBank/DDBJ databases">
        <authorList>
            <person name="Kurt Z."/>
        </authorList>
    </citation>
    <scope>NUCLEOTIDE SEQUENCE</scope>
</reference>
<comment type="caution">
    <text evidence="2">The sequence shown here is derived from an EMBL/GenBank/DDBJ whole genome shotgun (WGS) entry which is preliminary data.</text>
</comment>
<proteinExistence type="predicted"/>
<evidence type="ECO:0000313" key="2">
    <source>
        <dbReference type="EMBL" id="CAI9973595.1"/>
    </source>
</evidence>
<dbReference type="AlphaFoldDB" id="A0AA86RVZ8"/>
<protein>
    <submittedName>
        <fullName evidence="3">Hypothetical_protein</fullName>
    </submittedName>
</protein>
<dbReference type="EMBL" id="CAXDID020000042">
    <property type="protein sequence ID" value="CAL6000792.1"/>
    <property type="molecule type" value="Genomic_DNA"/>
</dbReference>
<reference evidence="3 4" key="2">
    <citation type="submission" date="2024-07" db="EMBL/GenBank/DDBJ databases">
        <authorList>
            <person name="Akdeniz Z."/>
        </authorList>
    </citation>
    <scope>NUCLEOTIDE SEQUENCE [LARGE SCALE GENOMIC DNA]</scope>
</reference>
<name>A0AA86RVZ8_9EUKA</name>
<keyword evidence="1" id="KW-0175">Coiled coil</keyword>
<gene>
    <name evidence="3" type="ORF">HINF_LOCUS16910</name>
    <name evidence="2" type="ORF">HINF_LOCUS61240</name>
</gene>
<accession>A0AA86RVZ8</accession>
<evidence type="ECO:0000313" key="4">
    <source>
        <dbReference type="Proteomes" id="UP001642409"/>
    </source>
</evidence>
<dbReference type="Proteomes" id="UP001642409">
    <property type="component" value="Unassembled WGS sequence"/>
</dbReference>
<keyword evidence="4" id="KW-1185">Reference proteome</keyword>
<evidence type="ECO:0000256" key="1">
    <source>
        <dbReference type="SAM" id="Coils"/>
    </source>
</evidence>
<evidence type="ECO:0000313" key="3">
    <source>
        <dbReference type="EMBL" id="CAL6000792.1"/>
    </source>
</evidence>
<organism evidence="2">
    <name type="scientific">Hexamita inflata</name>
    <dbReference type="NCBI Taxonomy" id="28002"/>
    <lineage>
        <taxon>Eukaryota</taxon>
        <taxon>Metamonada</taxon>
        <taxon>Diplomonadida</taxon>
        <taxon>Hexamitidae</taxon>
        <taxon>Hexamitinae</taxon>
        <taxon>Hexamita</taxon>
    </lineage>
</organism>